<dbReference type="EMBL" id="JXTH01000032">
    <property type="protein sequence ID" value="KIQ94151.1"/>
    <property type="molecule type" value="Genomic_DNA"/>
</dbReference>
<sequence>MENRTIGVIYALSAYVLWGILPLYWKLLQHVGAEEILSYRIVASFLFMIALLLIQKSWSTFLHTCQWLWREKKRAAALIAAAMLISTNWFIYIWAVNHDHMVEASLGYYMNPLLNVLFGVIVLKERLYKWQVVSFILAAFGVVLMTIEYGKFPWIALSLACSFALYSLVKKVIKVDATIGLTVETMLVTPFALAWIVHSFSEWSRPSFSLMTMLLLVGAGPATALPLLYFSKGAQHISLTLLGFLQYISPTLSLLLGVFLFHEPFTNAHMYAFSCIWTALLLFSLSSTWEKRKEKSLNM</sequence>
<feature type="domain" description="EamA" evidence="9">
    <location>
        <begin position="6"/>
        <end position="146"/>
    </location>
</feature>
<comment type="subcellular location">
    <subcellularLocation>
        <location evidence="1">Cell membrane</location>
        <topology evidence="1">Multi-pass membrane protein</topology>
    </subcellularLocation>
</comment>
<dbReference type="InterPro" id="IPR000620">
    <property type="entry name" value="EamA_dom"/>
</dbReference>
<keyword evidence="7 8" id="KW-0472">Membrane</keyword>
<evidence type="ECO:0000256" key="4">
    <source>
        <dbReference type="ARBA" id="ARBA00022475"/>
    </source>
</evidence>
<feature type="transmembrane region" description="Helical" evidence="8">
    <location>
        <begin position="153"/>
        <end position="169"/>
    </location>
</feature>
<keyword evidence="6 8" id="KW-1133">Transmembrane helix</keyword>
<dbReference type="GO" id="GO:0005886">
    <property type="term" value="C:plasma membrane"/>
    <property type="evidence" value="ECO:0007669"/>
    <property type="project" value="UniProtKB-SubCell"/>
</dbReference>
<feature type="transmembrane region" description="Helical" evidence="8">
    <location>
        <begin position="207"/>
        <end position="229"/>
    </location>
</feature>
<evidence type="ECO:0000313" key="11">
    <source>
        <dbReference type="Proteomes" id="UP000032102"/>
    </source>
</evidence>
<evidence type="ECO:0000256" key="5">
    <source>
        <dbReference type="ARBA" id="ARBA00022692"/>
    </source>
</evidence>
<dbReference type="NCBIfam" id="TIGR00688">
    <property type="entry name" value="rarD"/>
    <property type="match status" value="1"/>
</dbReference>
<keyword evidence="3" id="KW-0813">Transport</keyword>
<dbReference type="Proteomes" id="UP000032102">
    <property type="component" value="Unassembled WGS sequence"/>
</dbReference>
<evidence type="ECO:0000256" key="8">
    <source>
        <dbReference type="SAM" id="Phobius"/>
    </source>
</evidence>
<evidence type="ECO:0000256" key="1">
    <source>
        <dbReference type="ARBA" id="ARBA00004651"/>
    </source>
</evidence>
<feature type="transmembrane region" description="Helical" evidence="8">
    <location>
        <begin position="241"/>
        <end position="262"/>
    </location>
</feature>
<feature type="transmembrane region" description="Helical" evidence="8">
    <location>
        <begin position="268"/>
        <end position="289"/>
    </location>
</feature>
<feature type="transmembrane region" description="Helical" evidence="8">
    <location>
        <begin position="130"/>
        <end position="147"/>
    </location>
</feature>
<protein>
    <recommendedName>
        <fullName evidence="9">EamA domain-containing protein</fullName>
    </recommendedName>
</protein>
<evidence type="ECO:0000259" key="9">
    <source>
        <dbReference type="Pfam" id="PF00892"/>
    </source>
</evidence>
<proteinExistence type="inferred from homology"/>
<dbReference type="RefSeq" id="WP_043966642.1">
    <property type="nucleotide sequence ID" value="NZ_JXTH01000032.1"/>
</dbReference>
<evidence type="ECO:0000313" key="10">
    <source>
        <dbReference type="EMBL" id="KIQ94151.1"/>
    </source>
</evidence>
<evidence type="ECO:0000256" key="6">
    <source>
        <dbReference type="ARBA" id="ARBA00022989"/>
    </source>
</evidence>
<keyword evidence="4" id="KW-1003">Cell membrane</keyword>
<dbReference type="Pfam" id="PF00892">
    <property type="entry name" value="EamA"/>
    <property type="match status" value="1"/>
</dbReference>
<comment type="caution">
    <text evidence="10">The sequence shown here is derived from an EMBL/GenBank/DDBJ whole genome shotgun (WGS) entry which is preliminary data.</text>
</comment>
<name>A0A0D0RZN0_9BACL</name>
<feature type="transmembrane region" description="Helical" evidence="8">
    <location>
        <begin position="7"/>
        <end position="25"/>
    </location>
</feature>
<feature type="transmembrane region" description="Helical" evidence="8">
    <location>
        <begin position="181"/>
        <end position="201"/>
    </location>
</feature>
<accession>A0A0D0RZN0</accession>
<reference evidence="10 11" key="1">
    <citation type="submission" date="2015-01" db="EMBL/GenBank/DDBJ databases">
        <title>Draft genome of Anoxybacillus thermarum strain AF/04.</title>
        <authorList>
            <person name="Poli A."/>
            <person name="Nicolaus B."/>
            <person name="Chan K.-G."/>
            <person name="Kahar U.M."/>
            <person name="Yaakob A.S."/>
            <person name="Chan C.S."/>
            <person name="Goh K.M."/>
        </authorList>
    </citation>
    <scope>NUCLEOTIDE SEQUENCE [LARGE SCALE GENOMIC DNA]</scope>
    <source>
        <strain evidence="10 11">AF/04</strain>
    </source>
</reference>
<feature type="transmembrane region" description="Helical" evidence="8">
    <location>
        <begin position="75"/>
        <end position="94"/>
    </location>
</feature>
<keyword evidence="5 8" id="KW-0812">Transmembrane</keyword>
<gene>
    <name evidence="10" type="ORF">LH47_01769</name>
</gene>
<dbReference type="AlphaFoldDB" id="A0A0D0RZN0"/>
<dbReference type="InterPro" id="IPR037185">
    <property type="entry name" value="EmrE-like"/>
</dbReference>
<dbReference type="InterPro" id="IPR004626">
    <property type="entry name" value="RarD"/>
</dbReference>
<keyword evidence="11" id="KW-1185">Reference proteome</keyword>
<dbReference type="PANTHER" id="PTHR22911">
    <property type="entry name" value="ACYL-MALONYL CONDENSING ENZYME-RELATED"/>
    <property type="match status" value="1"/>
</dbReference>
<dbReference type="PATRIC" id="fig|404937.3.peg.1864"/>
<evidence type="ECO:0000256" key="3">
    <source>
        <dbReference type="ARBA" id="ARBA00022448"/>
    </source>
</evidence>
<dbReference type="PANTHER" id="PTHR22911:SF137">
    <property type="entry name" value="SOLUTE CARRIER FAMILY 35 MEMBER G2-RELATED"/>
    <property type="match status" value="1"/>
</dbReference>
<dbReference type="SUPFAM" id="SSF103481">
    <property type="entry name" value="Multidrug resistance efflux transporter EmrE"/>
    <property type="match status" value="2"/>
</dbReference>
<feature type="transmembrane region" description="Helical" evidence="8">
    <location>
        <begin position="37"/>
        <end position="54"/>
    </location>
</feature>
<evidence type="ECO:0000256" key="2">
    <source>
        <dbReference type="ARBA" id="ARBA00007362"/>
    </source>
</evidence>
<organism evidence="10 11">
    <name type="scientific">Anoxybacillus thermarum</name>
    <dbReference type="NCBI Taxonomy" id="404937"/>
    <lineage>
        <taxon>Bacteria</taxon>
        <taxon>Bacillati</taxon>
        <taxon>Bacillota</taxon>
        <taxon>Bacilli</taxon>
        <taxon>Bacillales</taxon>
        <taxon>Anoxybacillaceae</taxon>
        <taxon>Anoxybacillus</taxon>
    </lineage>
</organism>
<comment type="similarity">
    <text evidence="2">Belongs to the EamA transporter family.</text>
</comment>
<feature type="transmembrane region" description="Helical" evidence="8">
    <location>
        <begin position="106"/>
        <end position="123"/>
    </location>
</feature>
<evidence type="ECO:0000256" key="7">
    <source>
        <dbReference type="ARBA" id="ARBA00023136"/>
    </source>
</evidence>